<reference evidence="3" key="1">
    <citation type="submission" date="2017-02" db="UniProtKB">
        <authorList>
            <consortium name="WormBaseParasite"/>
        </authorList>
    </citation>
    <scope>IDENTIFICATION</scope>
</reference>
<evidence type="ECO:0000313" key="1">
    <source>
        <dbReference type="EMBL" id="VDM61532.1"/>
    </source>
</evidence>
<dbReference type="AlphaFoldDB" id="A0A0R3PVA9"/>
<sequence>MENHCSLRSHVKSGLHSHHTNQEFSCSELEDDVLRDDVHQTRARLCEIERRINELETELRLNNKWRQFSSNEQAIDDMMSIQSHNFNLWSQNLALKESLRNLTEENRLLRESFIQMQVNITLLEKERHELKAHLECDTVIKGDLKAQTNSASIEPATLATESNLRTKKAMIETSSSACQNMVDLRMSHAVGRLSCPAAAFFLLEKRVSMEQAC</sequence>
<dbReference type="EMBL" id="UYYA01004381">
    <property type="protein sequence ID" value="VDM61532.1"/>
    <property type="molecule type" value="Genomic_DNA"/>
</dbReference>
<keyword evidence="2" id="KW-1185">Reference proteome</keyword>
<dbReference type="WBParaSite" id="ACOC_0000994601-mRNA-1">
    <property type="protein sequence ID" value="ACOC_0000994601-mRNA-1"/>
    <property type="gene ID" value="ACOC_0000994601"/>
</dbReference>
<dbReference type="OrthoDB" id="5783899at2759"/>
<evidence type="ECO:0000313" key="3">
    <source>
        <dbReference type="WBParaSite" id="ACOC_0000994601-mRNA-1"/>
    </source>
</evidence>
<organism evidence="3">
    <name type="scientific">Angiostrongylus costaricensis</name>
    <name type="common">Nematode worm</name>
    <dbReference type="NCBI Taxonomy" id="334426"/>
    <lineage>
        <taxon>Eukaryota</taxon>
        <taxon>Metazoa</taxon>
        <taxon>Ecdysozoa</taxon>
        <taxon>Nematoda</taxon>
        <taxon>Chromadorea</taxon>
        <taxon>Rhabditida</taxon>
        <taxon>Rhabditina</taxon>
        <taxon>Rhabditomorpha</taxon>
        <taxon>Strongyloidea</taxon>
        <taxon>Metastrongylidae</taxon>
        <taxon>Angiostrongylus</taxon>
    </lineage>
</organism>
<name>A0A0R3PVA9_ANGCS</name>
<protein>
    <submittedName>
        <fullName evidence="3">HAP1 N-terminal domain-containing protein</fullName>
    </submittedName>
</protein>
<accession>A0A0R3PVA9</accession>
<proteinExistence type="predicted"/>
<gene>
    <name evidence="1" type="ORF">ACOC_LOCUS9947</name>
</gene>
<evidence type="ECO:0000313" key="2">
    <source>
        <dbReference type="Proteomes" id="UP000267027"/>
    </source>
</evidence>
<dbReference type="Proteomes" id="UP000267027">
    <property type="component" value="Unassembled WGS sequence"/>
</dbReference>
<reference evidence="1 2" key="2">
    <citation type="submission" date="2018-11" db="EMBL/GenBank/DDBJ databases">
        <authorList>
            <consortium name="Pathogen Informatics"/>
        </authorList>
    </citation>
    <scope>NUCLEOTIDE SEQUENCE [LARGE SCALE GENOMIC DNA]</scope>
    <source>
        <strain evidence="1 2">Costa Rica</strain>
    </source>
</reference>